<keyword evidence="2" id="KW-1185">Reference proteome</keyword>
<dbReference type="AlphaFoldDB" id="A0A4Q0Y2B8"/>
<gene>
    <name evidence="1" type="ORF">CRV06_05275</name>
</gene>
<dbReference type="RefSeq" id="WP_129081651.1">
    <property type="nucleotide sequence ID" value="NZ_CP041070.1"/>
</dbReference>
<dbReference type="Proteomes" id="UP000290191">
    <property type="component" value="Unassembled WGS sequence"/>
</dbReference>
<proteinExistence type="predicted"/>
<evidence type="ECO:0000313" key="2">
    <source>
        <dbReference type="Proteomes" id="UP000290191"/>
    </source>
</evidence>
<dbReference type="OrthoDB" id="5325244at2"/>
<dbReference type="EMBL" id="PDKO01000003">
    <property type="protein sequence ID" value="RXJ63605.1"/>
    <property type="molecule type" value="Genomic_DNA"/>
</dbReference>
<reference evidence="1 2" key="1">
    <citation type="submission" date="2017-10" db="EMBL/GenBank/DDBJ databases">
        <title>Genomics of the genus Arcobacter.</title>
        <authorList>
            <person name="Perez-Cataluna A."/>
            <person name="Figueras M.J."/>
        </authorList>
    </citation>
    <scope>NUCLEOTIDE SEQUENCE [LARGE SCALE GENOMIC DNA]</scope>
    <source>
        <strain evidence="1 2">DSM 24636</strain>
    </source>
</reference>
<organism evidence="1 2">
    <name type="scientific">Halarcobacter anaerophilus</name>
    <dbReference type="NCBI Taxonomy" id="877500"/>
    <lineage>
        <taxon>Bacteria</taxon>
        <taxon>Pseudomonadati</taxon>
        <taxon>Campylobacterota</taxon>
        <taxon>Epsilonproteobacteria</taxon>
        <taxon>Campylobacterales</taxon>
        <taxon>Arcobacteraceae</taxon>
        <taxon>Halarcobacter</taxon>
    </lineage>
</organism>
<protein>
    <submittedName>
        <fullName evidence="1">Acyl carrier protein</fullName>
    </submittedName>
</protein>
<comment type="caution">
    <text evidence="1">The sequence shown here is derived from an EMBL/GenBank/DDBJ whole genome shotgun (WGS) entry which is preliminary data.</text>
</comment>
<evidence type="ECO:0000313" key="1">
    <source>
        <dbReference type="EMBL" id="RXJ63605.1"/>
    </source>
</evidence>
<sequence>MEKEEFNELLKKASLSKKEFASIIGISVGSLNNWGSSQGIPYWVESWLNNYIKAKDMDKVVEAVKPHIK</sequence>
<accession>A0A4Q0Y2B8</accession>
<name>A0A4Q0Y2B8_9BACT</name>